<feature type="binding site" evidence="14">
    <location>
        <position position="329"/>
    </location>
    <ligand>
        <name>S-adenosyl-L-methionine</name>
        <dbReference type="ChEBI" id="CHEBI:59789"/>
    </ligand>
</feature>
<feature type="binding site" evidence="14">
    <location>
        <begin position="259"/>
        <end position="265"/>
    </location>
    <ligand>
        <name>S-adenosyl-L-methionine</name>
        <dbReference type="ChEBI" id="CHEBI:59789"/>
    </ligand>
</feature>
<evidence type="ECO:0000313" key="17">
    <source>
        <dbReference type="Proteomes" id="UP001223586"/>
    </source>
</evidence>
<evidence type="ECO:0000256" key="1">
    <source>
        <dbReference type="ARBA" id="ARBA00002724"/>
    </source>
</evidence>
<keyword evidence="8 14" id="KW-0808">Transferase</keyword>
<dbReference type="Pfam" id="PF22458">
    <property type="entry name" value="RsmF-B_ferredox"/>
    <property type="match status" value="1"/>
</dbReference>
<evidence type="ECO:0000256" key="10">
    <source>
        <dbReference type="ARBA" id="ARBA00022884"/>
    </source>
</evidence>
<comment type="similarity">
    <text evidence="3 14">Belongs to the class I-like SAM-binding methyltransferase superfamily. RsmB/NOP family.</text>
</comment>
<feature type="binding site" evidence="14">
    <location>
        <position position="310"/>
    </location>
    <ligand>
        <name>S-adenosyl-L-methionine</name>
        <dbReference type="ChEBI" id="CHEBI:59789"/>
    </ligand>
</feature>
<dbReference type="InterPro" id="IPR029063">
    <property type="entry name" value="SAM-dependent_MTases_sf"/>
</dbReference>
<evidence type="ECO:0000259" key="15">
    <source>
        <dbReference type="PROSITE" id="PS51686"/>
    </source>
</evidence>
<accession>A0ABT9WRN3</accession>
<dbReference type="Gene3D" id="3.40.50.150">
    <property type="entry name" value="Vaccinia Virus protein VP39"/>
    <property type="match status" value="1"/>
</dbReference>
<feature type="binding site" evidence="14">
    <location>
        <position position="283"/>
    </location>
    <ligand>
        <name>S-adenosyl-L-methionine</name>
        <dbReference type="ChEBI" id="CHEBI:59789"/>
    </ligand>
</feature>
<dbReference type="InterPro" id="IPR054728">
    <property type="entry name" value="RsmB-like_ferredoxin"/>
</dbReference>
<evidence type="ECO:0000256" key="5">
    <source>
        <dbReference type="ARBA" id="ARBA00022490"/>
    </source>
</evidence>
<comment type="catalytic activity">
    <reaction evidence="13">
        <text>cytidine(967) in 16S rRNA + S-adenosyl-L-methionine = 5-methylcytidine(967) in 16S rRNA + S-adenosyl-L-homocysteine + H(+)</text>
        <dbReference type="Rhea" id="RHEA:42748"/>
        <dbReference type="Rhea" id="RHEA-COMP:10219"/>
        <dbReference type="Rhea" id="RHEA-COMP:10220"/>
        <dbReference type="ChEBI" id="CHEBI:15378"/>
        <dbReference type="ChEBI" id="CHEBI:57856"/>
        <dbReference type="ChEBI" id="CHEBI:59789"/>
        <dbReference type="ChEBI" id="CHEBI:74483"/>
        <dbReference type="ChEBI" id="CHEBI:82748"/>
        <dbReference type="EC" id="2.1.1.176"/>
    </reaction>
</comment>
<proteinExistence type="inferred from homology"/>
<protein>
    <recommendedName>
        <fullName evidence="4">16S rRNA (cytosine(967)-C(5))-methyltransferase</fullName>
        <ecNumber evidence="4">2.1.1.176</ecNumber>
    </recommendedName>
    <alternativeName>
        <fullName evidence="11">16S rRNA m5C967 methyltransferase</fullName>
    </alternativeName>
    <alternativeName>
        <fullName evidence="12">rRNA (cytosine-C(5)-)-methyltransferase RsmB</fullName>
    </alternativeName>
</protein>
<dbReference type="PANTHER" id="PTHR22807:SF53">
    <property type="entry name" value="RIBOSOMAL RNA SMALL SUBUNIT METHYLTRANSFERASE B-RELATED"/>
    <property type="match status" value="1"/>
</dbReference>
<comment type="caution">
    <text evidence="16">The sequence shown here is derived from an EMBL/GenBank/DDBJ whole genome shotgun (WGS) entry which is preliminary data.</text>
</comment>
<evidence type="ECO:0000256" key="4">
    <source>
        <dbReference type="ARBA" id="ARBA00012140"/>
    </source>
</evidence>
<dbReference type="EMBL" id="JAUSTT010000008">
    <property type="protein sequence ID" value="MDQ0175872.1"/>
    <property type="molecule type" value="Genomic_DNA"/>
</dbReference>
<dbReference type="GO" id="GO:0008168">
    <property type="term" value="F:methyltransferase activity"/>
    <property type="evidence" value="ECO:0007669"/>
    <property type="project" value="UniProtKB-KW"/>
</dbReference>
<dbReference type="NCBIfam" id="TIGR00563">
    <property type="entry name" value="rsmB"/>
    <property type="match status" value="1"/>
</dbReference>
<dbReference type="InterPro" id="IPR035926">
    <property type="entry name" value="NusB-like_sf"/>
</dbReference>
<evidence type="ECO:0000256" key="7">
    <source>
        <dbReference type="ARBA" id="ARBA00022603"/>
    </source>
</evidence>
<comment type="subcellular location">
    <subcellularLocation>
        <location evidence="2">Cytoplasm</location>
    </subcellularLocation>
</comment>
<dbReference type="Gene3D" id="3.30.70.1170">
    <property type="entry name" value="Sun protein, domain 3"/>
    <property type="match status" value="1"/>
</dbReference>
<feature type="active site" description="Nucleophile" evidence="14">
    <location>
        <position position="382"/>
    </location>
</feature>
<evidence type="ECO:0000256" key="11">
    <source>
        <dbReference type="ARBA" id="ARBA00030399"/>
    </source>
</evidence>
<dbReference type="RefSeq" id="WP_307228546.1">
    <property type="nucleotide sequence ID" value="NZ_JAUSTT010000008.1"/>
</dbReference>
<sequence>MKKQPKKIREIALEALEKIEKQQTYSNLLLNDLIQKYQLTGRDAGLLTELVYGTLQRRMALDFYLQPFLKTKIETWVRHLLHLTIYQNVYLDKIPERAAIHEAVEIAKQRGHRGIAGMVNAILRSIQRKGLPSLEMIKNPIEKIAIATSHPQWLVDRWVEQYGYEKTAAMCEKNVTAPTQTARVNTTKATRKEVVDLLRGEGYQVEESPMLEEAIHAIKGNLAYSQAYREGFLTIQDESSMIVAYALQLDKNQSVLDACAAPGGKATHIAEKLHCTGNVTALDIHEHKIKLIRQQAERLDLSNISTKILDSRNAAEHFAKESFDRILVDAPCSGLGVIRRKPDIKYTKSQQDITSLQKVQLSILDAVAPLLKKGGLLVYSTCTVDKLENDAVVSHFLHNHSDFEAYDLQVPAAFIPFAAGHIMQIFPQDFNGDGFFISSLRKKV</sequence>
<evidence type="ECO:0000256" key="9">
    <source>
        <dbReference type="ARBA" id="ARBA00022691"/>
    </source>
</evidence>
<organism evidence="16 17">
    <name type="scientific">Bacillus chungangensis</name>
    <dbReference type="NCBI Taxonomy" id="587633"/>
    <lineage>
        <taxon>Bacteria</taxon>
        <taxon>Bacillati</taxon>
        <taxon>Bacillota</taxon>
        <taxon>Bacilli</taxon>
        <taxon>Bacillales</taxon>
        <taxon>Bacillaceae</taxon>
        <taxon>Bacillus</taxon>
    </lineage>
</organism>
<dbReference type="Proteomes" id="UP001223586">
    <property type="component" value="Unassembled WGS sequence"/>
</dbReference>
<keyword evidence="9 14" id="KW-0949">S-adenosyl-L-methionine</keyword>
<dbReference type="PROSITE" id="PS01153">
    <property type="entry name" value="NOL1_NOP2_SUN"/>
    <property type="match status" value="1"/>
</dbReference>
<dbReference type="SUPFAM" id="SSF48013">
    <property type="entry name" value="NusB-like"/>
    <property type="match status" value="1"/>
</dbReference>
<keyword evidence="6" id="KW-0698">rRNA processing</keyword>
<dbReference type="InterPro" id="IPR001678">
    <property type="entry name" value="MeTrfase_RsmB-F_NOP2_dom"/>
</dbReference>
<keyword evidence="10 14" id="KW-0694">RNA-binding</keyword>
<evidence type="ECO:0000256" key="12">
    <source>
        <dbReference type="ARBA" id="ARBA00031088"/>
    </source>
</evidence>
<evidence type="ECO:0000256" key="14">
    <source>
        <dbReference type="PROSITE-ProRule" id="PRU01023"/>
    </source>
</evidence>
<dbReference type="GO" id="GO:0032259">
    <property type="term" value="P:methylation"/>
    <property type="evidence" value="ECO:0007669"/>
    <property type="project" value="UniProtKB-KW"/>
</dbReference>
<dbReference type="CDD" id="cd02440">
    <property type="entry name" value="AdoMet_MTases"/>
    <property type="match status" value="1"/>
</dbReference>
<gene>
    <name evidence="16" type="ORF">J2S08_001708</name>
</gene>
<keyword evidence="7 14" id="KW-0489">Methyltransferase</keyword>
<dbReference type="SUPFAM" id="SSF53335">
    <property type="entry name" value="S-adenosyl-L-methionine-dependent methyltransferases"/>
    <property type="match status" value="1"/>
</dbReference>
<dbReference type="InterPro" id="IPR004573">
    <property type="entry name" value="rRNA_ssu_MeTfrase_B"/>
</dbReference>
<keyword evidence="5" id="KW-0963">Cytoplasm</keyword>
<reference evidence="16 17" key="1">
    <citation type="submission" date="2023-07" db="EMBL/GenBank/DDBJ databases">
        <title>Genomic Encyclopedia of Type Strains, Phase IV (KMG-IV): sequencing the most valuable type-strain genomes for metagenomic binning, comparative biology and taxonomic classification.</title>
        <authorList>
            <person name="Goeker M."/>
        </authorList>
    </citation>
    <scope>NUCLEOTIDE SEQUENCE [LARGE SCALE GENOMIC DNA]</scope>
    <source>
        <strain evidence="16 17">DSM 23837</strain>
    </source>
</reference>
<dbReference type="Pfam" id="PF01029">
    <property type="entry name" value="NusB"/>
    <property type="match status" value="1"/>
</dbReference>
<dbReference type="NCBIfam" id="NF011494">
    <property type="entry name" value="PRK14902.1"/>
    <property type="match status" value="1"/>
</dbReference>
<evidence type="ECO:0000256" key="8">
    <source>
        <dbReference type="ARBA" id="ARBA00022679"/>
    </source>
</evidence>
<dbReference type="InterPro" id="IPR018314">
    <property type="entry name" value="RsmB/NOL1/NOP2-like_CS"/>
</dbReference>
<dbReference type="Pfam" id="PF01189">
    <property type="entry name" value="Methyltr_RsmB-F"/>
    <property type="match status" value="1"/>
</dbReference>
<feature type="domain" description="SAM-dependent MTase RsmB/NOP-type" evidence="15">
    <location>
        <begin position="170"/>
        <end position="443"/>
    </location>
</feature>
<dbReference type="PROSITE" id="PS51686">
    <property type="entry name" value="SAM_MT_RSMB_NOP"/>
    <property type="match status" value="1"/>
</dbReference>
<name>A0ABT9WRN3_9BACI</name>
<dbReference type="Gene3D" id="1.10.940.10">
    <property type="entry name" value="NusB-like"/>
    <property type="match status" value="1"/>
</dbReference>
<evidence type="ECO:0000256" key="2">
    <source>
        <dbReference type="ARBA" id="ARBA00004496"/>
    </source>
</evidence>
<dbReference type="InterPro" id="IPR023267">
    <property type="entry name" value="RCMT"/>
</dbReference>
<dbReference type="InterPro" id="IPR006027">
    <property type="entry name" value="NusB_RsmB_TIM44"/>
</dbReference>
<dbReference type="EC" id="2.1.1.176" evidence="4"/>
<evidence type="ECO:0000256" key="3">
    <source>
        <dbReference type="ARBA" id="ARBA00007494"/>
    </source>
</evidence>
<keyword evidence="17" id="KW-1185">Reference proteome</keyword>
<evidence type="ECO:0000256" key="6">
    <source>
        <dbReference type="ARBA" id="ARBA00022552"/>
    </source>
</evidence>
<dbReference type="PANTHER" id="PTHR22807">
    <property type="entry name" value="NOP2 YEAST -RELATED NOL1/NOP2/FMU SUN DOMAIN-CONTAINING"/>
    <property type="match status" value="1"/>
</dbReference>
<dbReference type="PRINTS" id="PR02008">
    <property type="entry name" value="RCMTFAMILY"/>
</dbReference>
<evidence type="ECO:0000313" key="16">
    <source>
        <dbReference type="EMBL" id="MDQ0175872.1"/>
    </source>
</evidence>
<evidence type="ECO:0000256" key="13">
    <source>
        <dbReference type="ARBA" id="ARBA00047283"/>
    </source>
</evidence>
<dbReference type="InterPro" id="IPR049560">
    <property type="entry name" value="MeTrfase_RsmB-F_NOP2_cat"/>
</dbReference>
<comment type="function">
    <text evidence="1">Specifically methylates the cytosine at position 967 (m5C967) of 16S rRNA.</text>
</comment>